<dbReference type="EMBL" id="MDJZ01000016">
    <property type="protein sequence ID" value="OUE24408.1"/>
    <property type="molecule type" value="Genomic_DNA"/>
</dbReference>
<comment type="caution">
    <text evidence="2">The sequence shown here is derived from an EMBL/GenBank/DDBJ whole genome shotgun (WGS) entry which is preliminary data.</text>
</comment>
<keyword evidence="3" id="KW-1185">Reference proteome</keyword>
<evidence type="ECO:0000313" key="2">
    <source>
        <dbReference type="EMBL" id="OUE24408.1"/>
    </source>
</evidence>
<dbReference type="AlphaFoldDB" id="A0A251YK27"/>
<protein>
    <recommendedName>
        <fullName evidence="4">DUF3349 domain-containing protein</fullName>
    </recommendedName>
</protein>
<dbReference type="InterPro" id="IPR021784">
    <property type="entry name" value="DUF3349"/>
</dbReference>
<dbReference type="Gene3D" id="6.10.140.2080">
    <property type="match status" value="1"/>
</dbReference>
<feature type="region of interest" description="Disordered" evidence="1">
    <location>
        <begin position="128"/>
        <end position="148"/>
    </location>
</feature>
<feature type="compositionally biased region" description="Basic and acidic residues" evidence="1">
    <location>
        <begin position="21"/>
        <end position="35"/>
    </location>
</feature>
<gene>
    <name evidence="2" type="ORF">BFL37_10880</name>
</gene>
<feature type="compositionally biased region" description="Basic and acidic residues" evidence="1">
    <location>
        <begin position="134"/>
        <end position="148"/>
    </location>
</feature>
<name>A0A251YK27_9MICO</name>
<proteinExistence type="predicted"/>
<evidence type="ECO:0008006" key="4">
    <source>
        <dbReference type="Google" id="ProtNLM"/>
    </source>
</evidence>
<feature type="region of interest" description="Disordered" evidence="1">
    <location>
        <begin position="1"/>
        <end position="35"/>
    </location>
</feature>
<dbReference type="InterPro" id="IPR044918">
    <property type="entry name" value="DUF3349_helical"/>
</dbReference>
<dbReference type="Gene3D" id="1.10.150.430">
    <property type="entry name" value="DUF3349, helical bundle"/>
    <property type="match status" value="1"/>
</dbReference>
<organism evidence="2 3">
    <name type="scientific">Clavibacter michiganensis</name>
    <dbReference type="NCBI Taxonomy" id="28447"/>
    <lineage>
        <taxon>Bacteria</taxon>
        <taxon>Bacillati</taxon>
        <taxon>Actinomycetota</taxon>
        <taxon>Actinomycetes</taxon>
        <taxon>Micrococcales</taxon>
        <taxon>Microbacteriaceae</taxon>
        <taxon>Clavibacter</taxon>
    </lineage>
</organism>
<accession>A0A251YK27</accession>
<dbReference type="Proteomes" id="UP000195101">
    <property type="component" value="Unassembled WGS sequence"/>
</dbReference>
<dbReference type="Pfam" id="PF11829">
    <property type="entry name" value="DUF3349"/>
    <property type="match status" value="2"/>
</dbReference>
<reference evidence="2 3" key="1">
    <citation type="submission" date="2016-08" db="EMBL/GenBank/DDBJ databases">
        <title>Genome sequence of Clavibacter michiganensis spp strain CFBP8019.</title>
        <authorList>
            <person name="Thapa S.P."/>
            <person name="Coaker G."/>
            <person name="Jacques M.-A."/>
        </authorList>
    </citation>
    <scope>NUCLEOTIDE SEQUENCE [LARGE SCALE GENOMIC DNA]</scope>
    <source>
        <strain evidence="2">CFBP8019</strain>
    </source>
</reference>
<dbReference type="OrthoDB" id="4350726at2"/>
<dbReference type="Gene3D" id="1.10.10.2390">
    <property type="match status" value="1"/>
</dbReference>
<evidence type="ECO:0000256" key="1">
    <source>
        <dbReference type="SAM" id="MobiDB-lite"/>
    </source>
</evidence>
<dbReference type="RefSeq" id="WP_086515129.1">
    <property type="nucleotide sequence ID" value="NZ_MDJZ01000016.1"/>
</dbReference>
<sequence length="244" mass="26311">MTGSASAGGEPGDATSPVVPDHPDHPDRPDRPDRGIVQRVVGWLRAGYPSGVPDQDYVPLLGILRRSLTAEELEQVVDQLVDDAMRADAAGEEIGRSLLRERVEQLLLGPAMPEDLVRVSSRLAAAGWPLGSPDDLHEPDPADARETERTGLVSRIVAWLRAGYPAGLPEQDFVPLLALLRRRLSDEEVQEVSARLASEGGLPASRLDVADAIAGVTSEMPSDDDVERVRAYLGAHGWPDGFRI</sequence>
<evidence type="ECO:0000313" key="3">
    <source>
        <dbReference type="Proteomes" id="UP000195101"/>
    </source>
</evidence>